<accession>A0A840NL72</accession>
<dbReference type="GO" id="GO:0016887">
    <property type="term" value="F:ATP hydrolysis activity"/>
    <property type="evidence" value="ECO:0007669"/>
    <property type="project" value="InterPro"/>
</dbReference>
<dbReference type="Gene3D" id="3.40.50.300">
    <property type="entry name" value="P-loop containing nucleotide triphosphate hydrolases"/>
    <property type="match status" value="1"/>
</dbReference>
<keyword evidence="2" id="KW-0067">ATP-binding</keyword>
<dbReference type="AlphaFoldDB" id="A0A840NL72"/>
<organism evidence="4 5">
    <name type="scientific">Saccharopolyspora gloriosae</name>
    <dbReference type="NCBI Taxonomy" id="455344"/>
    <lineage>
        <taxon>Bacteria</taxon>
        <taxon>Bacillati</taxon>
        <taxon>Actinomycetota</taxon>
        <taxon>Actinomycetes</taxon>
        <taxon>Pseudonocardiales</taxon>
        <taxon>Pseudonocardiaceae</taxon>
        <taxon>Saccharopolyspora</taxon>
    </lineage>
</organism>
<name>A0A840NL72_9PSEU</name>
<keyword evidence="5" id="KW-1185">Reference proteome</keyword>
<protein>
    <submittedName>
        <fullName evidence="4">ABC-type multidrug transport system ATPase subunit</fullName>
    </submittedName>
</protein>
<evidence type="ECO:0000256" key="1">
    <source>
        <dbReference type="ARBA" id="ARBA00022741"/>
    </source>
</evidence>
<dbReference type="InterPro" id="IPR003439">
    <property type="entry name" value="ABC_transporter-like_ATP-bd"/>
</dbReference>
<dbReference type="Proteomes" id="UP000580474">
    <property type="component" value="Unassembled WGS sequence"/>
</dbReference>
<dbReference type="InterPro" id="IPR027417">
    <property type="entry name" value="P-loop_NTPase"/>
</dbReference>
<feature type="domain" description="AAA+ ATPase" evidence="3">
    <location>
        <begin position="27"/>
        <end position="209"/>
    </location>
</feature>
<comment type="caution">
    <text evidence="4">The sequence shown here is derived from an EMBL/GenBank/DDBJ whole genome shotgun (WGS) entry which is preliminary data.</text>
</comment>
<dbReference type="InterPro" id="IPR003593">
    <property type="entry name" value="AAA+_ATPase"/>
</dbReference>
<dbReference type="GO" id="GO:0005524">
    <property type="term" value="F:ATP binding"/>
    <property type="evidence" value="ECO:0007669"/>
    <property type="project" value="UniProtKB-KW"/>
</dbReference>
<evidence type="ECO:0000313" key="4">
    <source>
        <dbReference type="EMBL" id="MBB5070873.1"/>
    </source>
</evidence>
<reference evidence="4 5" key="1">
    <citation type="submission" date="2020-08" db="EMBL/GenBank/DDBJ databases">
        <title>Sequencing the genomes of 1000 actinobacteria strains.</title>
        <authorList>
            <person name="Klenk H.-P."/>
        </authorList>
    </citation>
    <scope>NUCLEOTIDE SEQUENCE [LARGE SCALE GENOMIC DNA]</scope>
    <source>
        <strain evidence="4 5">DSM 45582</strain>
    </source>
</reference>
<keyword evidence="1" id="KW-0547">Nucleotide-binding</keyword>
<gene>
    <name evidence="4" type="ORF">BJ969_003961</name>
</gene>
<dbReference type="RefSeq" id="WP_184480786.1">
    <property type="nucleotide sequence ID" value="NZ_JACHIV010000001.1"/>
</dbReference>
<evidence type="ECO:0000313" key="5">
    <source>
        <dbReference type="Proteomes" id="UP000580474"/>
    </source>
</evidence>
<sequence>MEIVADAVEVNGAHSTLLAPTSLHVSSGDLLVVTGEPNSGHTALALALSGRLKPGGGRVLIDGADDPKALRRRVAIVDGPDITEPEPSVPVRTMVAEALSIAGRRSGRSAVRAWLTDHDLAEHAATRVENLPAAERTRLLVDLACATRTTEALVLDTPDRHGGDPHVWYRLARRECRRERAVIVLCSPHSADRLAVPHARVGAGSRAEEGAR</sequence>
<dbReference type="SUPFAM" id="SSF52540">
    <property type="entry name" value="P-loop containing nucleoside triphosphate hydrolases"/>
    <property type="match status" value="1"/>
</dbReference>
<dbReference type="EMBL" id="JACHIV010000001">
    <property type="protein sequence ID" value="MBB5070873.1"/>
    <property type="molecule type" value="Genomic_DNA"/>
</dbReference>
<dbReference type="Pfam" id="PF00005">
    <property type="entry name" value="ABC_tran"/>
    <property type="match status" value="1"/>
</dbReference>
<dbReference type="SMART" id="SM00382">
    <property type="entry name" value="AAA"/>
    <property type="match status" value="1"/>
</dbReference>
<evidence type="ECO:0000259" key="3">
    <source>
        <dbReference type="SMART" id="SM00382"/>
    </source>
</evidence>
<proteinExistence type="predicted"/>
<evidence type="ECO:0000256" key="2">
    <source>
        <dbReference type="ARBA" id="ARBA00022840"/>
    </source>
</evidence>